<organism evidence="15 16">
    <name type="scientific">Marilutibacter maris</name>
    <dbReference type="NCBI Taxonomy" id="1605891"/>
    <lineage>
        <taxon>Bacteria</taxon>
        <taxon>Pseudomonadati</taxon>
        <taxon>Pseudomonadota</taxon>
        <taxon>Gammaproteobacteria</taxon>
        <taxon>Lysobacterales</taxon>
        <taxon>Lysobacteraceae</taxon>
        <taxon>Marilutibacter</taxon>
    </lineage>
</organism>
<dbReference type="SMART" id="SM00327">
    <property type="entry name" value="VWA"/>
    <property type="match status" value="1"/>
</dbReference>
<dbReference type="Gene3D" id="3.40.50.410">
    <property type="entry name" value="von Willebrand factor, type A domain"/>
    <property type="match status" value="1"/>
</dbReference>
<reference evidence="15 16" key="1">
    <citation type="submission" date="2019-10" db="EMBL/GenBank/DDBJ databases">
        <title>Lysobacter alkalisoli sp. nov., isolated from saline-alkaline soil.</title>
        <authorList>
            <person name="Sun J.-Q."/>
        </authorList>
    </citation>
    <scope>NUCLEOTIDE SEQUENCE [LARGE SCALE GENOMIC DNA]</scope>
    <source>
        <strain evidence="15 16">KCTC 42381</strain>
    </source>
</reference>
<dbReference type="InterPro" id="IPR036465">
    <property type="entry name" value="vWFA_dom_sf"/>
</dbReference>
<evidence type="ECO:0000259" key="13">
    <source>
        <dbReference type="PROSITE" id="PS50234"/>
    </source>
</evidence>
<dbReference type="SMART" id="SM00631">
    <property type="entry name" value="Zn_pept"/>
    <property type="match status" value="1"/>
</dbReference>
<evidence type="ECO:0000256" key="6">
    <source>
        <dbReference type="ARBA" id="ARBA00022729"/>
    </source>
</evidence>
<evidence type="ECO:0000259" key="14">
    <source>
        <dbReference type="PROSITE" id="PS52035"/>
    </source>
</evidence>
<dbReference type="InterPro" id="IPR000834">
    <property type="entry name" value="Peptidase_M14"/>
</dbReference>
<evidence type="ECO:0000256" key="12">
    <source>
        <dbReference type="PROSITE-ProRule" id="PRU01379"/>
    </source>
</evidence>
<dbReference type="Proteomes" id="UP000320431">
    <property type="component" value="Unassembled WGS sequence"/>
</dbReference>
<keyword evidence="6" id="KW-0732">Signal</keyword>
<evidence type="ECO:0000256" key="2">
    <source>
        <dbReference type="ARBA" id="ARBA00005988"/>
    </source>
</evidence>
<evidence type="ECO:0000256" key="1">
    <source>
        <dbReference type="ARBA" id="ARBA00001947"/>
    </source>
</evidence>
<feature type="domain" description="Peptidase M14" evidence="14">
    <location>
        <begin position="93"/>
        <end position="405"/>
    </location>
</feature>
<dbReference type="GO" id="GO:0005615">
    <property type="term" value="C:extracellular space"/>
    <property type="evidence" value="ECO:0007669"/>
    <property type="project" value="TreeGrafter"/>
</dbReference>
<dbReference type="SUPFAM" id="SSF53300">
    <property type="entry name" value="vWA-like"/>
    <property type="match status" value="1"/>
</dbReference>
<comment type="catalytic activity">
    <reaction evidence="10">
        <text>Releases a C-terminal residue, which may be hydrophobic or positively charged.</text>
        <dbReference type="EC" id="3.4.17.18"/>
    </reaction>
</comment>
<evidence type="ECO:0000256" key="9">
    <source>
        <dbReference type="ARBA" id="ARBA00023049"/>
    </source>
</evidence>
<keyword evidence="9" id="KW-0482">Metalloprotease</keyword>
<protein>
    <recommendedName>
        <fullName evidence="11">carboxypeptidase T</fullName>
        <ecNumber evidence="11">3.4.17.18</ecNumber>
    </recommendedName>
</protein>
<feature type="domain" description="VWFA" evidence="13">
    <location>
        <begin position="417"/>
        <end position="596"/>
    </location>
</feature>
<dbReference type="PANTHER" id="PTHR11705:SF143">
    <property type="entry name" value="SLL0236 PROTEIN"/>
    <property type="match status" value="1"/>
</dbReference>
<evidence type="ECO:0000313" key="15">
    <source>
        <dbReference type="EMBL" id="KAB8161355.1"/>
    </source>
</evidence>
<dbReference type="GO" id="GO:0004181">
    <property type="term" value="F:metallocarboxypeptidase activity"/>
    <property type="evidence" value="ECO:0007669"/>
    <property type="project" value="InterPro"/>
</dbReference>
<name>A0A507ZVC4_9GAMM</name>
<keyword evidence="7" id="KW-0378">Hydrolase</keyword>
<dbReference type="EC" id="3.4.17.18" evidence="11"/>
<dbReference type="Pfam" id="PF00246">
    <property type="entry name" value="Peptidase_M14"/>
    <property type="match status" value="1"/>
</dbReference>
<evidence type="ECO:0000313" key="16">
    <source>
        <dbReference type="Proteomes" id="UP000320431"/>
    </source>
</evidence>
<dbReference type="GO" id="GO:0006508">
    <property type="term" value="P:proteolysis"/>
    <property type="evidence" value="ECO:0007669"/>
    <property type="project" value="UniProtKB-KW"/>
</dbReference>
<gene>
    <name evidence="15" type="ORF">FKV24_018995</name>
</gene>
<dbReference type="AlphaFoldDB" id="A0A507ZVC4"/>
<accession>A0A507ZVC4</accession>
<comment type="cofactor">
    <cofactor evidence="1">
        <name>Zn(2+)</name>
        <dbReference type="ChEBI" id="CHEBI:29105"/>
    </cofactor>
</comment>
<keyword evidence="8" id="KW-0862">Zinc</keyword>
<dbReference type="EMBL" id="VICD02000347">
    <property type="protein sequence ID" value="KAB8161355.1"/>
    <property type="molecule type" value="Genomic_DNA"/>
</dbReference>
<evidence type="ECO:0000256" key="7">
    <source>
        <dbReference type="ARBA" id="ARBA00022801"/>
    </source>
</evidence>
<comment type="similarity">
    <text evidence="2 12">Belongs to the peptidase M14 family.</text>
</comment>
<evidence type="ECO:0000256" key="5">
    <source>
        <dbReference type="ARBA" id="ARBA00022723"/>
    </source>
</evidence>
<feature type="active site" description="Proton donor/acceptor" evidence="12">
    <location>
        <position position="375"/>
    </location>
</feature>
<sequence>MGYFACRIAATAANRALLEALDHQGRIVFDHYHEADGWLMLALNSRELEVAKQYDLDPEITEDLEQTAALRREERASVHDDSDDAPVTGFVDSYLDAGAVAARIAALAAEFPALCQLITLPESTEGYDGSVAALAGPSAVQLLRLSNDPSDRSRPALLLICGTHAREWINPLIAIEFAEQLLRNHDPASVDPQVQEITRILQQGEVLIVPVMNPDGLNFSFHDDAGWRKNRRANPGAPACPGGDNNRNYEVFFGEAGASSSACSNAYHGAFAFSEPENRNLKFIAENFPNILVAVDSHSQGEKIFRPIASGGSFTGSLPVAPEDELIYQQLETAANAAIQAVSGKTYATGTTSNHAGTSDEYFFFAHRAFAFDFECALAFQPPIDSALVSVQEVVAALRALAIKAVDLDVAATTPARIVQAIDRTGSMAASGYDDDARANAKRFIDLMSIGDSVGVVSFADPSPDPDATPLADRARVDLALTPLSTASLIQAHDEIDALAFAGWTSLGAGLQAAADQLAAGATARDAIVLLSDGYENRAPWSGDVLATLRDGLPVHTIALGSQSDIPLLQHIASETGGSFHLSPDSLELYEIYNQIRADASDDDLVFNAAVSTPQEDDDGDGMSRVHASLSHAAPSHLNLAGQNRAGAGFRVEPGVSRLLLSLASPTGARIGKFTLIDPFGRRLRRGDWGYEAASRPGHLTLRVLRPAPGRWRVDVGGSEHCVLGAFVRSPLQVSCVPRLVWERKRRLAVLDISLESRFAGDVELDGSAVLTPVAPWRPAADPASLEWLDVAGSRLRSHCAPPAPRRSPCRCGGGISGHLERSPTCVSRGGFLDGKPSRATYTLAFAQPLAAGSYVAELRLEGRFARHGRFERVLRTSVVVPPY</sequence>
<dbReference type="GO" id="GO:0008270">
    <property type="term" value="F:zinc ion binding"/>
    <property type="evidence" value="ECO:0007669"/>
    <property type="project" value="InterPro"/>
</dbReference>
<keyword evidence="4" id="KW-0645">Protease</keyword>
<dbReference type="InterPro" id="IPR002035">
    <property type="entry name" value="VWF_A"/>
</dbReference>
<evidence type="ECO:0000256" key="8">
    <source>
        <dbReference type="ARBA" id="ARBA00022833"/>
    </source>
</evidence>
<keyword evidence="5" id="KW-0479">Metal-binding</keyword>
<keyword evidence="3" id="KW-0121">Carboxypeptidase</keyword>
<proteinExistence type="inferred from homology"/>
<comment type="caution">
    <text evidence="15">The sequence shown here is derived from an EMBL/GenBank/DDBJ whole genome shotgun (WGS) entry which is preliminary data.</text>
</comment>
<dbReference type="PANTHER" id="PTHR11705">
    <property type="entry name" value="PROTEASE FAMILY M14 CARBOXYPEPTIDASE A,B"/>
    <property type="match status" value="1"/>
</dbReference>
<evidence type="ECO:0000256" key="3">
    <source>
        <dbReference type="ARBA" id="ARBA00022645"/>
    </source>
</evidence>
<evidence type="ECO:0000256" key="11">
    <source>
        <dbReference type="ARBA" id="ARBA00066554"/>
    </source>
</evidence>
<evidence type="ECO:0000256" key="4">
    <source>
        <dbReference type="ARBA" id="ARBA00022670"/>
    </source>
</evidence>
<dbReference type="Pfam" id="PF00092">
    <property type="entry name" value="VWA"/>
    <property type="match status" value="1"/>
</dbReference>
<dbReference type="SUPFAM" id="SSF53187">
    <property type="entry name" value="Zn-dependent exopeptidases"/>
    <property type="match status" value="1"/>
</dbReference>
<dbReference type="Gene3D" id="3.40.630.10">
    <property type="entry name" value="Zn peptidases"/>
    <property type="match status" value="1"/>
</dbReference>
<dbReference type="CDD" id="cd00198">
    <property type="entry name" value="vWFA"/>
    <property type="match status" value="1"/>
</dbReference>
<dbReference type="PROSITE" id="PS52035">
    <property type="entry name" value="PEPTIDASE_M14"/>
    <property type="match status" value="1"/>
</dbReference>
<dbReference type="FunFam" id="3.40.630.10:FF:000084">
    <property type="entry name" value="Carboxypeptidase B2"/>
    <property type="match status" value="1"/>
</dbReference>
<evidence type="ECO:0000256" key="10">
    <source>
        <dbReference type="ARBA" id="ARBA00050859"/>
    </source>
</evidence>
<dbReference type="RefSeq" id="WP_141483507.1">
    <property type="nucleotide sequence ID" value="NZ_VICD02000347.1"/>
</dbReference>
<dbReference type="PROSITE" id="PS50234">
    <property type="entry name" value="VWFA"/>
    <property type="match status" value="1"/>
</dbReference>